<feature type="non-terminal residue" evidence="1">
    <location>
        <position position="95"/>
    </location>
</feature>
<reference evidence="1 2" key="1">
    <citation type="submission" date="2021-12" db="EMBL/GenBank/DDBJ databases">
        <title>Siccirubricoccus leaddurans sp. nov., a high concentration Zn2+ tolerance bacterium.</title>
        <authorList>
            <person name="Cao Y."/>
        </authorList>
    </citation>
    <scope>NUCLEOTIDE SEQUENCE [LARGE SCALE GENOMIC DNA]</scope>
    <source>
        <strain evidence="1 2">KC 17139</strain>
    </source>
</reference>
<evidence type="ECO:0000313" key="1">
    <source>
        <dbReference type="EMBL" id="MCO6418453.1"/>
    </source>
</evidence>
<sequence length="95" mass="9726">MPFPARVTGWSLSPDGGVNLTLAEEDAAVWDWDPAVDERATGESPSVVLPNPGVIAAPATITVTAPTTPAFGGLAVSWAAVPSAHLAGYEVEFLP</sequence>
<name>A0ABT1D928_9PROT</name>
<proteinExistence type="predicted"/>
<organism evidence="1 2">
    <name type="scientific">Siccirubricoccus soli</name>
    <dbReference type="NCBI Taxonomy" id="2899147"/>
    <lineage>
        <taxon>Bacteria</taxon>
        <taxon>Pseudomonadati</taxon>
        <taxon>Pseudomonadota</taxon>
        <taxon>Alphaproteobacteria</taxon>
        <taxon>Acetobacterales</taxon>
        <taxon>Roseomonadaceae</taxon>
        <taxon>Siccirubricoccus</taxon>
    </lineage>
</organism>
<comment type="caution">
    <text evidence="1">The sequence shown here is derived from an EMBL/GenBank/DDBJ whole genome shotgun (WGS) entry which is preliminary data.</text>
</comment>
<evidence type="ECO:0000313" key="2">
    <source>
        <dbReference type="Proteomes" id="UP001523392"/>
    </source>
</evidence>
<gene>
    <name evidence="1" type="ORF">JYK14_20125</name>
</gene>
<evidence type="ECO:0008006" key="3">
    <source>
        <dbReference type="Google" id="ProtNLM"/>
    </source>
</evidence>
<keyword evidence="2" id="KW-1185">Reference proteome</keyword>
<accession>A0ABT1D928</accession>
<dbReference type="EMBL" id="JAFIRR010000131">
    <property type="protein sequence ID" value="MCO6418453.1"/>
    <property type="molecule type" value="Genomic_DNA"/>
</dbReference>
<protein>
    <recommendedName>
        <fullName evidence="3">Fibronectin type III domain-containing protein</fullName>
    </recommendedName>
</protein>
<dbReference type="Proteomes" id="UP001523392">
    <property type="component" value="Unassembled WGS sequence"/>
</dbReference>